<dbReference type="PANTHER" id="PTHR30408:SF12">
    <property type="entry name" value="TYPE I RESTRICTION ENZYME MJAVIII SPECIFICITY SUBUNIT"/>
    <property type="match status" value="1"/>
</dbReference>
<evidence type="ECO:0000256" key="3">
    <source>
        <dbReference type="ARBA" id="ARBA00023125"/>
    </source>
</evidence>
<organism evidence="6">
    <name type="scientific">termite gut metagenome</name>
    <dbReference type="NCBI Taxonomy" id="433724"/>
    <lineage>
        <taxon>unclassified sequences</taxon>
        <taxon>metagenomes</taxon>
        <taxon>organismal metagenomes</taxon>
    </lineage>
</organism>
<evidence type="ECO:0000256" key="2">
    <source>
        <dbReference type="ARBA" id="ARBA00022747"/>
    </source>
</evidence>
<proteinExistence type="inferred from homology"/>
<reference evidence="6" key="1">
    <citation type="submission" date="2019-03" db="EMBL/GenBank/DDBJ databases">
        <title>Single cell metagenomics reveals metabolic interactions within the superorganism composed of flagellate Streblomastix strix and complex community of Bacteroidetes bacteria on its surface.</title>
        <authorList>
            <person name="Treitli S.C."/>
            <person name="Kolisko M."/>
            <person name="Husnik F."/>
            <person name="Keeling P."/>
            <person name="Hampl V."/>
        </authorList>
    </citation>
    <scope>NUCLEOTIDE SEQUENCE</scope>
    <source>
        <strain evidence="6">STM</strain>
    </source>
</reference>
<accession>A0A5J4PUM1</accession>
<sequence>MKYHLPQNWILTSIGEISIIYSGGTPDRKNYVFYKGDISWVKSGELNYNTIVKTEEYINDIAIENSSAKIFPKGTVLVALYGATAGKLAILGIEATSNQAVAGLIATKSVCNKYLYYYLMQKRDVLLQKRTGAAQPNINQQILVNFTIPIPPLDEQYRIVEKIEELFSDLDKAEDTLKDELQRLKIYELSVLNKLFRKDIEGWENFKIKNLFEFISGGTPSKKQKQFWNGNINWATVKDINTKYISKTIDKITEDGAFNSSVKVANKGDILLVTRISPGKVAISNIEVAINQDLKIVKPKYKEWGSEFLYYLFCAYYKQ</sequence>
<protein>
    <recommendedName>
        <fullName evidence="5">Type I restriction modification DNA specificity domain-containing protein</fullName>
    </recommendedName>
</protein>
<dbReference type="AlphaFoldDB" id="A0A5J4PUM1"/>
<keyword evidence="3" id="KW-0238">DNA-binding</keyword>
<evidence type="ECO:0000256" key="4">
    <source>
        <dbReference type="SAM" id="Coils"/>
    </source>
</evidence>
<dbReference type="GO" id="GO:0009307">
    <property type="term" value="P:DNA restriction-modification system"/>
    <property type="evidence" value="ECO:0007669"/>
    <property type="project" value="UniProtKB-KW"/>
</dbReference>
<dbReference type="SUPFAM" id="SSF116734">
    <property type="entry name" value="DNA methylase specificity domain"/>
    <property type="match status" value="2"/>
</dbReference>
<feature type="coiled-coil region" evidence="4">
    <location>
        <begin position="160"/>
        <end position="190"/>
    </location>
</feature>
<feature type="domain" description="Type I restriction modification DNA specificity" evidence="5">
    <location>
        <begin position="201"/>
        <end position="315"/>
    </location>
</feature>
<dbReference type="EMBL" id="SNRY01006575">
    <property type="protein sequence ID" value="KAA6312284.1"/>
    <property type="molecule type" value="Genomic_DNA"/>
</dbReference>
<evidence type="ECO:0000313" key="6">
    <source>
        <dbReference type="EMBL" id="KAA6312284.1"/>
    </source>
</evidence>
<dbReference type="GO" id="GO:0003677">
    <property type="term" value="F:DNA binding"/>
    <property type="evidence" value="ECO:0007669"/>
    <property type="project" value="UniProtKB-KW"/>
</dbReference>
<comment type="similarity">
    <text evidence="1">Belongs to the type-I restriction system S methylase family.</text>
</comment>
<evidence type="ECO:0000256" key="1">
    <source>
        <dbReference type="ARBA" id="ARBA00010923"/>
    </source>
</evidence>
<keyword evidence="2" id="KW-0680">Restriction system</keyword>
<keyword evidence="4" id="KW-0175">Coiled coil</keyword>
<dbReference type="Pfam" id="PF01420">
    <property type="entry name" value="Methylase_S"/>
    <property type="match status" value="2"/>
</dbReference>
<comment type="caution">
    <text evidence="6">The sequence shown here is derived from an EMBL/GenBank/DDBJ whole genome shotgun (WGS) entry which is preliminary data.</text>
</comment>
<dbReference type="PANTHER" id="PTHR30408">
    <property type="entry name" value="TYPE-1 RESTRICTION ENZYME ECOKI SPECIFICITY PROTEIN"/>
    <property type="match status" value="1"/>
</dbReference>
<dbReference type="Gene3D" id="3.90.220.20">
    <property type="entry name" value="DNA methylase specificity domains"/>
    <property type="match status" value="2"/>
</dbReference>
<gene>
    <name evidence="6" type="ORF">EZS27_036756</name>
</gene>
<dbReference type="InterPro" id="IPR052021">
    <property type="entry name" value="Type-I_RS_S_subunit"/>
</dbReference>
<name>A0A5J4PUM1_9ZZZZ</name>
<dbReference type="CDD" id="cd17515">
    <property type="entry name" value="RMtype1_S_MjaORF132P_Sau1132ORF3780P-TRD1-CR1_like"/>
    <property type="match status" value="1"/>
</dbReference>
<feature type="domain" description="Type I restriction modification DNA specificity" evidence="5">
    <location>
        <begin position="6"/>
        <end position="182"/>
    </location>
</feature>
<dbReference type="InterPro" id="IPR000055">
    <property type="entry name" value="Restrct_endonuc_typeI_TRD"/>
</dbReference>
<evidence type="ECO:0000259" key="5">
    <source>
        <dbReference type="Pfam" id="PF01420"/>
    </source>
</evidence>
<dbReference type="InterPro" id="IPR044946">
    <property type="entry name" value="Restrct_endonuc_typeI_TRD_sf"/>
</dbReference>